<keyword evidence="9" id="KW-0472">Membrane</keyword>
<dbReference type="PANTHER" id="PTHR47386">
    <property type="entry name" value="TUMOR NECROSIS FACTOR RECEPTOR SUPERFAMILY MEMBER 1B"/>
    <property type="match status" value="1"/>
</dbReference>
<feature type="domain" description="TNFR-Cys" evidence="10">
    <location>
        <begin position="463"/>
        <end position="504"/>
    </location>
</feature>
<evidence type="ECO:0000256" key="5">
    <source>
        <dbReference type="ARBA" id="ARBA00023157"/>
    </source>
</evidence>
<feature type="domain" description="TNFR-Cys" evidence="10">
    <location>
        <begin position="423"/>
        <end position="461"/>
    </location>
</feature>
<feature type="repeat" description="TNFR-Cys" evidence="7">
    <location>
        <begin position="423"/>
        <end position="461"/>
    </location>
</feature>
<keyword evidence="5 7" id="KW-1015">Disulfide bond</keyword>
<feature type="repeat" description="TNFR-Cys" evidence="7">
    <location>
        <begin position="463"/>
        <end position="504"/>
    </location>
</feature>
<keyword evidence="4" id="KW-0677">Repeat</keyword>
<feature type="region of interest" description="Disordered" evidence="8">
    <location>
        <begin position="699"/>
        <end position="762"/>
    </location>
</feature>
<dbReference type="RefSeq" id="XP_015283766.1">
    <property type="nucleotide sequence ID" value="XM_015428280.1"/>
</dbReference>
<evidence type="ECO:0000256" key="3">
    <source>
        <dbReference type="ARBA" id="ARBA00022729"/>
    </source>
</evidence>
<protein>
    <submittedName>
        <fullName evidence="12">Uncharacterized protein LOC107124770</fullName>
    </submittedName>
</protein>
<feature type="compositionally biased region" description="Basic and acidic residues" evidence="8">
    <location>
        <begin position="730"/>
        <end position="739"/>
    </location>
</feature>
<feature type="disulfide bond" evidence="7">
    <location>
        <begin position="440"/>
        <end position="453"/>
    </location>
</feature>
<evidence type="ECO:0000256" key="1">
    <source>
        <dbReference type="ARBA" id="ARBA00004613"/>
    </source>
</evidence>
<dbReference type="PROSITE" id="PS00652">
    <property type="entry name" value="TNFR_NGFR_1"/>
    <property type="match status" value="2"/>
</dbReference>
<evidence type="ECO:0000259" key="10">
    <source>
        <dbReference type="PROSITE" id="PS50050"/>
    </source>
</evidence>
<comment type="subcellular location">
    <subcellularLocation>
        <location evidence="1">Secreted</location>
    </subcellularLocation>
</comment>
<feature type="region of interest" description="Disordered" evidence="8">
    <location>
        <begin position="591"/>
        <end position="629"/>
    </location>
</feature>
<accession>A0ABM1LCS9</accession>
<feature type="disulfide bond" evidence="7">
    <location>
        <begin position="443"/>
        <end position="461"/>
    </location>
</feature>
<dbReference type="InterPro" id="IPR051670">
    <property type="entry name" value="TNF_chemokine_rcpt-like"/>
</dbReference>
<proteinExistence type="predicted"/>
<keyword evidence="6" id="KW-0325">Glycoprotein</keyword>
<dbReference type="PRINTS" id="PR01919">
    <property type="entry name" value="TNFACTORR1B"/>
</dbReference>
<feature type="compositionally biased region" description="Polar residues" evidence="8">
    <location>
        <begin position="609"/>
        <end position="619"/>
    </location>
</feature>
<comment type="caution">
    <text evidence="7">Lacks conserved residue(s) required for the propagation of feature annotation.</text>
</comment>
<keyword evidence="2" id="KW-0964">Secreted</keyword>
<dbReference type="InterPro" id="IPR025155">
    <property type="entry name" value="WxxW_domain"/>
</dbReference>
<evidence type="ECO:0000256" key="7">
    <source>
        <dbReference type="PROSITE-ProRule" id="PRU00206"/>
    </source>
</evidence>
<dbReference type="Pfam" id="PF13330">
    <property type="entry name" value="Mucin2_WxxW"/>
    <property type="match status" value="4"/>
</dbReference>
<feature type="transmembrane region" description="Helical" evidence="9">
    <location>
        <begin position="634"/>
        <end position="661"/>
    </location>
</feature>
<dbReference type="PANTHER" id="PTHR47386:SF1">
    <property type="entry name" value="TUMOR NECROSIS FACTOR RECEPTOR SUPERFAMILY MEMBER 1B"/>
    <property type="match status" value="1"/>
</dbReference>
<dbReference type="Proteomes" id="UP000694871">
    <property type="component" value="Unplaced"/>
</dbReference>
<name>A0ABM1LCS9_GEKJA</name>
<gene>
    <name evidence="12" type="primary">LOC107124770</name>
</gene>
<keyword evidence="3" id="KW-0732">Signal</keyword>
<dbReference type="PROSITE" id="PS50050">
    <property type="entry name" value="TNFR_NGFR_2"/>
    <property type="match status" value="2"/>
</dbReference>
<evidence type="ECO:0000256" key="8">
    <source>
        <dbReference type="SAM" id="MobiDB-lite"/>
    </source>
</evidence>
<keyword evidence="11" id="KW-1185">Reference proteome</keyword>
<dbReference type="Pfam" id="PF00020">
    <property type="entry name" value="TNFR_c6"/>
    <property type="match status" value="3"/>
</dbReference>
<keyword evidence="9" id="KW-0812">Transmembrane</keyword>
<reference evidence="12" key="1">
    <citation type="submission" date="2025-08" db="UniProtKB">
        <authorList>
            <consortium name="RefSeq"/>
        </authorList>
    </citation>
    <scope>IDENTIFICATION</scope>
</reference>
<evidence type="ECO:0000256" key="4">
    <source>
        <dbReference type="ARBA" id="ARBA00022737"/>
    </source>
</evidence>
<evidence type="ECO:0000256" key="6">
    <source>
        <dbReference type="ARBA" id="ARBA00023180"/>
    </source>
</evidence>
<dbReference type="InterPro" id="IPR001368">
    <property type="entry name" value="TNFR/NGFR_Cys_rich_reg"/>
</dbReference>
<dbReference type="GeneID" id="107124770"/>
<dbReference type="Gene3D" id="2.10.50.10">
    <property type="entry name" value="Tumor Necrosis Factor Receptor, subunit A, domain 2"/>
    <property type="match status" value="2"/>
</dbReference>
<keyword evidence="9" id="KW-1133">Transmembrane helix</keyword>
<feature type="disulfide bond" evidence="7">
    <location>
        <begin position="424"/>
        <end position="439"/>
    </location>
</feature>
<dbReference type="SMART" id="SM00208">
    <property type="entry name" value="TNFR"/>
    <property type="match status" value="4"/>
</dbReference>
<sequence>MVRWGCVPLRDFPPGNQVSPADSKLFMTLLALPASASGADEIPQWKRSEGTRWFDRDNPSGVGDFELLSDLRKEYPSEICPNPLSIEAETLEGTSASQTGQTFKLFNPMEGFACVNEAQAKGFCQDYRVRFTCPPDFCSVPACRTRWFDRDDPSGVGDFELLSNLRKEYPNEICPDPLSIEAETLEGTSASQTGQTFKLFNPTEGFACVNEGQEKGFCQDYRVRFTCPPDFCSVPACRTRWFDRDNPSGVGDFELLSDLRKENPNEICPDPLSIEAETLEGTSASQTGQTFKLFNPTEGFACVNEGQAKGFCQDYRVRFTCPPDFCSVPTCRTRWFDRDDPSGVGDFELLADLRKEYPKEICLGPIGIEVQTLNGTPASHMGQIFSRRRRRCSLELLCSALPWLLLLEAKAPSLPYRPEHPSQCQDPDNEYYDQTARMCCHFCPPGFRVRHHCNESINTQCEACEVNTYTETSNSAVRCLGCSPRCKPGLVEIQECTRTQNRYCWCPPHEFCKARLFETCARCQPYQQCPKGYGVAKPGTESSNVECAPCEPGTFSDVDSHNATCRPHRVCELELLPGNSSHDAVCKNSSGAIPVTSPHPMAKDKKTSSPELSVSSTPKVDTESSRQKPSSTDIAYIIGGLLIGLFLMAAFIGAFSCIVSWRKAPHCKKLFGGEKQPFSSTEKGPDKWARVSCTTGQEEENLLKISPSSSGSLDDPPASERSSGTGDLEDSNKEVETSRQRSSPSNSCVYHSRANLKQPGTGGTHVNISCVVNVCNPEHSLHLLSLNSSTEAEALAGEDVPLSKEESPIQRASERQTAVEVEDNNMDTFAYEEGKPLPLSVQDVGMKTR</sequence>
<dbReference type="SUPFAM" id="SSF57586">
    <property type="entry name" value="TNF receptor-like"/>
    <property type="match status" value="3"/>
</dbReference>
<evidence type="ECO:0000256" key="2">
    <source>
        <dbReference type="ARBA" id="ARBA00022525"/>
    </source>
</evidence>
<evidence type="ECO:0000256" key="9">
    <source>
        <dbReference type="SAM" id="Phobius"/>
    </source>
</evidence>
<feature type="disulfide bond" evidence="7">
    <location>
        <begin position="486"/>
        <end position="504"/>
    </location>
</feature>
<feature type="disulfide bond" evidence="7">
    <location>
        <begin position="464"/>
        <end position="479"/>
    </location>
</feature>
<evidence type="ECO:0000313" key="11">
    <source>
        <dbReference type="Proteomes" id="UP000694871"/>
    </source>
</evidence>
<feature type="compositionally biased region" description="Low complexity" evidence="8">
    <location>
        <begin position="706"/>
        <end position="716"/>
    </location>
</feature>
<organism evidence="11 12">
    <name type="scientific">Gekko japonicus</name>
    <name type="common">Schlegel's Japanese gecko</name>
    <dbReference type="NCBI Taxonomy" id="146911"/>
    <lineage>
        <taxon>Eukaryota</taxon>
        <taxon>Metazoa</taxon>
        <taxon>Chordata</taxon>
        <taxon>Craniata</taxon>
        <taxon>Vertebrata</taxon>
        <taxon>Euteleostomi</taxon>
        <taxon>Lepidosauria</taxon>
        <taxon>Squamata</taxon>
        <taxon>Bifurcata</taxon>
        <taxon>Gekkota</taxon>
        <taxon>Gekkonidae</taxon>
        <taxon>Gekkoninae</taxon>
        <taxon>Gekko</taxon>
    </lineage>
</organism>
<dbReference type="InterPro" id="IPR020411">
    <property type="entry name" value="TNFR_1B"/>
</dbReference>
<evidence type="ECO:0000313" key="12">
    <source>
        <dbReference type="RefSeq" id="XP_015283766.1"/>
    </source>
</evidence>
<feature type="compositionally biased region" description="Polar residues" evidence="8">
    <location>
        <begin position="740"/>
        <end position="749"/>
    </location>
</feature>